<evidence type="ECO:0000256" key="7">
    <source>
        <dbReference type="SAM" id="Phobius"/>
    </source>
</evidence>
<reference evidence="8" key="2">
    <citation type="submission" date="2025-08" db="UniProtKB">
        <authorList>
            <consortium name="Ensembl"/>
        </authorList>
    </citation>
    <scope>IDENTIFICATION</scope>
</reference>
<reference evidence="8 9" key="1">
    <citation type="submission" date="2020-06" db="EMBL/GenBank/DDBJ databases">
        <authorList>
            <consortium name="Wellcome Sanger Institute Data Sharing"/>
        </authorList>
    </citation>
    <scope>NUCLEOTIDE SEQUENCE [LARGE SCALE GENOMIC DNA]</scope>
</reference>
<dbReference type="PANTHER" id="PTHR10671">
    <property type="entry name" value="EPITHELIAL MEMBRANE PROTEIN-RELATED"/>
    <property type="match status" value="1"/>
</dbReference>
<evidence type="ECO:0000256" key="2">
    <source>
        <dbReference type="ARBA" id="ARBA00007425"/>
    </source>
</evidence>
<gene>
    <name evidence="8" type="primary">GSG1</name>
</gene>
<evidence type="ECO:0000256" key="1">
    <source>
        <dbReference type="ARBA" id="ARBA00004141"/>
    </source>
</evidence>
<feature type="region of interest" description="Disordered" evidence="6">
    <location>
        <begin position="290"/>
        <end position="326"/>
    </location>
</feature>
<feature type="transmembrane region" description="Helical" evidence="7">
    <location>
        <begin position="160"/>
        <end position="184"/>
    </location>
</feature>
<dbReference type="Gene3D" id="1.20.140.150">
    <property type="match status" value="1"/>
</dbReference>
<accession>A0AAY4CZU3</accession>
<dbReference type="InterPro" id="IPR012478">
    <property type="entry name" value="GSG-1"/>
</dbReference>
<evidence type="ECO:0000256" key="4">
    <source>
        <dbReference type="ARBA" id="ARBA00022989"/>
    </source>
</evidence>
<dbReference type="Ensembl" id="ENSDCDT00010048463.1">
    <property type="protein sequence ID" value="ENSDCDP00010038795.1"/>
    <property type="gene ID" value="ENSDCDG00010025041.1"/>
</dbReference>
<keyword evidence="4 7" id="KW-1133">Transmembrane helix</keyword>
<dbReference type="InterPro" id="IPR050579">
    <property type="entry name" value="PMP-22/EMP/MP20-like"/>
</dbReference>
<evidence type="ECO:0000256" key="3">
    <source>
        <dbReference type="ARBA" id="ARBA00022692"/>
    </source>
</evidence>
<dbReference type="Pfam" id="PF07803">
    <property type="entry name" value="GSG-1"/>
    <property type="match status" value="1"/>
</dbReference>
<evidence type="ECO:0000256" key="6">
    <source>
        <dbReference type="SAM" id="MobiDB-lite"/>
    </source>
</evidence>
<feature type="transmembrane region" description="Helical" evidence="7">
    <location>
        <begin position="204"/>
        <end position="227"/>
    </location>
</feature>
<comment type="subcellular location">
    <subcellularLocation>
        <location evidence="1">Membrane</location>
        <topology evidence="1">Multi-pass membrane protein</topology>
    </subcellularLocation>
</comment>
<evidence type="ECO:0000256" key="5">
    <source>
        <dbReference type="ARBA" id="ARBA00023136"/>
    </source>
</evidence>
<comment type="similarity">
    <text evidence="2">Belongs to the GSG1 family.</text>
</comment>
<dbReference type="GO" id="GO:0005886">
    <property type="term" value="C:plasma membrane"/>
    <property type="evidence" value="ECO:0007669"/>
    <property type="project" value="TreeGrafter"/>
</dbReference>
<dbReference type="GeneID" id="114794587"/>
<keyword evidence="3 7" id="KW-0812">Transmembrane</keyword>
<keyword evidence="5 7" id="KW-0472">Membrane</keyword>
<dbReference type="Proteomes" id="UP000694580">
    <property type="component" value="Chromosome 7"/>
</dbReference>
<organism evidence="8 9">
    <name type="scientific">Denticeps clupeoides</name>
    <name type="common">denticle herring</name>
    <dbReference type="NCBI Taxonomy" id="299321"/>
    <lineage>
        <taxon>Eukaryota</taxon>
        <taxon>Metazoa</taxon>
        <taxon>Chordata</taxon>
        <taxon>Craniata</taxon>
        <taxon>Vertebrata</taxon>
        <taxon>Euteleostomi</taxon>
        <taxon>Actinopterygii</taxon>
        <taxon>Neopterygii</taxon>
        <taxon>Teleostei</taxon>
        <taxon>Clupei</taxon>
        <taxon>Clupeiformes</taxon>
        <taxon>Denticipitoidei</taxon>
        <taxon>Denticipitidae</taxon>
        <taxon>Denticeps</taxon>
    </lineage>
</organism>
<name>A0AAY4CZU3_9TELE</name>
<evidence type="ECO:0000313" key="9">
    <source>
        <dbReference type="Proteomes" id="UP000694580"/>
    </source>
</evidence>
<dbReference type="GeneTree" id="ENSGT01050000244814"/>
<protein>
    <recommendedName>
        <fullName evidence="10">Germ cell-specific gene 1-like protein</fullName>
    </recommendedName>
</protein>
<evidence type="ECO:0000313" key="8">
    <source>
        <dbReference type="Ensembl" id="ENSDCDP00010038795.1"/>
    </source>
</evidence>
<dbReference type="RefSeq" id="XP_028843068.1">
    <property type="nucleotide sequence ID" value="XM_028987235.1"/>
</dbReference>
<dbReference type="AlphaFoldDB" id="A0AAY4CZU3"/>
<evidence type="ECO:0008006" key="10">
    <source>
        <dbReference type="Google" id="ProtNLM"/>
    </source>
</evidence>
<reference evidence="8" key="3">
    <citation type="submission" date="2025-09" db="UniProtKB">
        <authorList>
            <consortium name="Ensembl"/>
        </authorList>
    </citation>
    <scope>IDENTIFICATION</scope>
</reference>
<feature type="transmembrane region" description="Helical" evidence="7">
    <location>
        <begin position="125"/>
        <end position="148"/>
    </location>
</feature>
<dbReference type="PANTHER" id="PTHR10671:SF43">
    <property type="entry name" value="GERM CELL-SPECIFIC GENE 1 PROTEIN"/>
    <property type="match status" value="1"/>
</dbReference>
<sequence length="352" mass="38989">MALLARLRSPQLTFAQTVLSLLLGAVALLSSYWCEGCQKVPKPLCSLVKRSNCIPVPGLANSSSVQFSWETGDDRFVFPTFHSGLWMSCTENIYKDVWEEKCRSFMALTPGSEKGILWLAVSMEIVYISLLFLSCLLLFLQLCLAAWFPSAERWGQLVNAYSALFTVLAGLLGMVAHMMFMQVFHVTASMGPEDFKPHSYGYSWAFYMAWVAFVCCMSSGICTLNNYTKKVLMRGPKHKRLVYPCRNFTFPPQPPPAPFYCPPPSPPSVLPPSPPPPPLSHLSPYYASSTPEILSEASPPQTQLCLPPPPPPAKSAPHSPYYAHSAPSPTISLAISTHSYMTQNSEEEYSPL</sequence>
<proteinExistence type="inferred from homology"/>
<keyword evidence="9" id="KW-1185">Reference proteome</keyword>
<feature type="transmembrane region" description="Helical" evidence="7">
    <location>
        <begin position="12"/>
        <end position="33"/>
    </location>
</feature>